<name>E5B1X9_ERWAM</name>
<dbReference type="AlphaFoldDB" id="E5B1X9"/>
<evidence type="ECO:0000313" key="2">
    <source>
        <dbReference type="EMBL" id="CBX79480.1"/>
    </source>
</evidence>
<feature type="region of interest" description="Disordered" evidence="1">
    <location>
        <begin position="80"/>
        <end position="102"/>
    </location>
</feature>
<accession>E5B1X9</accession>
<gene>
    <name evidence="2" type="ORF">EAIL5_0660</name>
</gene>
<sequence length="102" mass="10502">MMAVTLLDPPVCVGTFVVPGSLGGQLPPEGRRGFALASARHLTAVVFRPGNTGSLVGSLTHYYPRSACYQSAGGWSCGQGPSNWLGKPSPSDGGNSLAKPWS</sequence>
<dbReference type="EMBL" id="FR719186">
    <property type="protein sequence ID" value="CBX79480.1"/>
    <property type="molecule type" value="Genomic_DNA"/>
</dbReference>
<evidence type="ECO:0000256" key="1">
    <source>
        <dbReference type="SAM" id="MobiDB-lite"/>
    </source>
</evidence>
<proteinExistence type="predicted"/>
<protein>
    <submittedName>
        <fullName evidence="2">Arginine exporter protein argO</fullName>
    </submittedName>
</protein>
<organism evidence="2">
    <name type="scientific">Erwinia amylovora ATCC BAA-2158</name>
    <dbReference type="NCBI Taxonomy" id="889211"/>
    <lineage>
        <taxon>Bacteria</taxon>
        <taxon>Pseudomonadati</taxon>
        <taxon>Pseudomonadota</taxon>
        <taxon>Gammaproteobacteria</taxon>
        <taxon>Enterobacterales</taxon>
        <taxon>Erwiniaceae</taxon>
        <taxon>Erwinia</taxon>
    </lineage>
</organism>
<reference evidence="2" key="1">
    <citation type="journal article" date="2011" name="J. Bacteriol.">
        <title>Genome Sequence of an Erwinia amylovora Strain with Pathogenicity Restricted to Rubus Plants.</title>
        <authorList>
            <person name="Powney R."/>
            <person name="Smits T.H."/>
            <person name="Sawbridge T."/>
            <person name="Frey B."/>
            <person name="Blom J."/>
            <person name="Frey J.E."/>
            <person name="Plummer K.M."/>
            <person name="Beer S.V."/>
            <person name="Luck J."/>
            <person name="Duffy B."/>
            <person name="Rodoni B."/>
        </authorList>
    </citation>
    <scope>NUCLEOTIDE SEQUENCE</scope>
    <source>
        <strain evidence="2">ATCC BAA-2158</strain>
    </source>
</reference>